<evidence type="ECO:0000256" key="6">
    <source>
        <dbReference type="ARBA" id="ARBA00023006"/>
    </source>
</evidence>
<sequence length="489" mass="54659">MDPPSTSAIRVSPRSSQIVDARKTTEFSTTSYIVYDIRAGTLAAKRRYSEFEALRTALVALHPTLIVPPIPPKQPLLDYALKQGRVKNDPLIIAHRRRTLERFLQRVDTTPGLHDDPVFRRFLDARFSWHEIQSTPPLSQLPKSNLAAPPADPANPNVPASYAALPVPRTVKQLRAPNARFRDSEEFTRRFGVHMETVLERSNRKLTRRWQDLAADYAELGAVLNALSLDAGGAAAGLERTGQAADATYMAANDMLAQWTAEITEPIHEYTQYADILQQIIRWRHLKHQQLETVQELLSTKRMELAELERVEAEASRLSQALEQGGRGLVAPPPRSSVYAAAAEDGDESRGSIEATLPAVPQHTPRKGLIDSLRHSIQHAMDVDPAKTRQSNISRLREEVILLDDAMRRGSEDLQYVTDEIQASLNRFQRSKVYDMRAILIAYARIHRDYCVKSRDAWAQAGKTLAAIDSQAWGGMPDAALPPRANAGR</sequence>
<dbReference type="InterPro" id="IPR027267">
    <property type="entry name" value="AH/BAR_dom_sf"/>
</dbReference>
<keyword evidence="4" id="KW-0967">Endosome</keyword>
<feature type="domain" description="PX" evidence="11">
    <location>
        <begin position="1"/>
        <end position="129"/>
    </location>
</feature>
<accession>A0AAF0ER96</accession>
<feature type="coiled-coil region" evidence="9">
    <location>
        <begin position="291"/>
        <end position="321"/>
    </location>
</feature>
<dbReference type="GO" id="GO:0042147">
    <property type="term" value="P:retrograde transport, endosome to Golgi"/>
    <property type="evidence" value="ECO:0007669"/>
    <property type="project" value="InterPro"/>
</dbReference>
<dbReference type="Proteomes" id="UP001219933">
    <property type="component" value="Chromosome 3"/>
</dbReference>
<evidence type="ECO:0000259" key="11">
    <source>
        <dbReference type="PROSITE" id="PS50195"/>
    </source>
</evidence>
<dbReference type="PANTHER" id="PTHR46979:SF2">
    <property type="entry name" value="SORTING NEXIN-41"/>
    <property type="match status" value="1"/>
</dbReference>
<keyword evidence="9" id="KW-0175">Coiled coil</keyword>
<dbReference type="GO" id="GO:0005829">
    <property type="term" value="C:cytosol"/>
    <property type="evidence" value="ECO:0007669"/>
    <property type="project" value="GOC"/>
</dbReference>
<evidence type="ECO:0000256" key="8">
    <source>
        <dbReference type="ARBA" id="ARBA00023136"/>
    </source>
</evidence>
<dbReference type="InterPro" id="IPR036871">
    <property type="entry name" value="PX_dom_sf"/>
</dbReference>
<dbReference type="SMART" id="SM00312">
    <property type="entry name" value="PX"/>
    <property type="match status" value="1"/>
</dbReference>
<keyword evidence="8" id="KW-0472">Membrane</keyword>
<evidence type="ECO:0000313" key="12">
    <source>
        <dbReference type="EMBL" id="WFD35388.1"/>
    </source>
</evidence>
<keyword evidence="6" id="KW-0072">Autophagy</keyword>
<evidence type="ECO:0000256" key="3">
    <source>
        <dbReference type="ARBA" id="ARBA00022448"/>
    </source>
</evidence>
<evidence type="ECO:0000256" key="5">
    <source>
        <dbReference type="ARBA" id="ARBA00022927"/>
    </source>
</evidence>
<evidence type="ECO:0000256" key="2">
    <source>
        <dbReference type="ARBA" id="ARBA00010883"/>
    </source>
</evidence>
<protein>
    <recommendedName>
        <fullName evidence="11">PX domain-containing protein</fullName>
    </recommendedName>
</protein>
<dbReference type="InterPro" id="IPR051079">
    <property type="entry name" value="Sorting_Nexin_Autophagy"/>
</dbReference>
<feature type="region of interest" description="Disordered" evidence="10">
    <location>
        <begin position="136"/>
        <end position="155"/>
    </location>
</feature>
<evidence type="ECO:0000256" key="9">
    <source>
        <dbReference type="SAM" id="Coils"/>
    </source>
</evidence>
<dbReference type="Gene3D" id="1.20.1270.60">
    <property type="entry name" value="Arfaptin homology (AH) domain/BAR domain"/>
    <property type="match status" value="2"/>
</dbReference>
<keyword evidence="3" id="KW-0813">Transport</keyword>
<dbReference type="EMBL" id="CP119879">
    <property type="protein sequence ID" value="WFD35388.1"/>
    <property type="molecule type" value="Genomic_DNA"/>
</dbReference>
<dbReference type="InterPro" id="IPR044106">
    <property type="entry name" value="PX_Snx41/Atg20"/>
</dbReference>
<dbReference type="Gene3D" id="3.30.1520.10">
    <property type="entry name" value="Phox-like domain"/>
    <property type="match status" value="1"/>
</dbReference>
<gene>
    <name evidence="12" type="ORF">MCUN1_002242</name>
</gene>
<evidence type="ECO:0000256" key="1">
    <source>
        <dbReference type="ARBA" id="ARBA00004481"/>
    </source>
</evidence>
<organism evidence="12 13">
    <name type="scientific">Malassezia cuniculi</name>
    <dbReference type="NCBI Taxonomy" id="948313"/>
    <lineage>
        <taxon>Eukaryota</taxon>
        <taxon>Fungi</taxon>
        <taxon>Dikarya</taxon>
        <taxon>Basidiomycota</taxon>
        <taxon>Ustilaginomycotina</taxon>
        <taxon>Malasseziomycetes</taxon>
        <taxon>Malasseziales</taxon>
        <taxon>Malasseziaceae</taxon>
        <taxon>Malassezia</taxon>
    </lineage>
</organism>
<dbReference type="GO" id="GO:0010008">
    <property type="term" value="C:endosome membrane"/>
    <property type="evidence" value="ECO:0007669"/>
    <property type="project" value="UniProtKB-SubCell"/>
</dbReference>
<reference evidence="12" key="1">
    <citation type="submission" date="2023-03" db="EMBL/GenBank/DDBJ databases">
        <title>Mating type loci evolution in Malassezia.</title>
        <authorList>
            <person name="Coelho M.A."/>
        </authorList>
    </citation>
    <scope>NUCLEOTIDE SEQUENCE</scope>
    <source>
        <strain evidence="12">CBS 11721</strain>
    </source>
</reference>
<comment type="similarity">
    <text evidence="2">Belongs to the sorting nexin family.</text>
</comment>
<dbReference type="InterPro" id="IPR001683">
    <property type="entry name" value="PX_dom"/>
</dbReference>
<evidence type="ECO:0000256" key="10">
    <source>
        <dbReference type="SAM" id="MobiDB-lite"/>
    </source>
</evidence>
<evidence type="ECO:0000313" key="13">
    <source>
        <dbReference type="Proteomes" id="UP001219933"/>
    </source>
</evidence>
<evidence type="ECO:0000256" key="7">
    <source>
        <dbReference type="ARBA" id="ARBA00023121"/>
    </source>
</evidence>
<dbReference type="GO" id="GO:0015031">
    <property type="term" value="P:protein transport"/>
    <property type="evidence" value="ECO:0007669"/>
    <property type="project" value="UniProtKB-KW"/>
</dbReference>
<name>A0AAF0ER96_9BASI</name>
<proteinExistence type="inferred from homology"/>
<keyword evidence="13" id="KW-1185">Reference proteome</keyword>
<comment type="subcellular location">
    <subcellularLocation>
        <location evidence="1">Endosome membrane</location>
        <topology evidence="1">Peripheral membrane protein</topology>
    </subcellularLocation>
</comment>
<keyword evidence="7" id="KW-0446">Lipid-binding</keyword>
<dbReference type="AlphaFoldDB" id="A0AAF0ER96"/>
<dbReference type="CDD" id="cd06867">
    <property type="entry name" value="PX_SNX41_42"/>
    <property type="match status" value="1"/>
</dbReference>
<keyword evidence="5" id="KW-0653">Protein transport</keyword>
<evidence type="ECO:0000256" key="4">
    <source>
        <dbReference type="ARBA" id="ARBA00022753"/>
    </source>
</evidence>
<dbReference type="GO" id="GO:0035091">
    <property type="term" value="F:phosphatidylinositol binding"/>
    <property type="evidence" value="ECO:0007669"/>
    <property type="project" value="InterPro"/>
</dbReference>
<dbReference type="SUPFAM" id="SSF64268">
    <property type="entry name" value="PX domain"/>
    <property type="match status" value="1"/>
</dbReference>
<dbReference type="PROSITE" id="PS50195">
    <property type="entry name" value="PX"/>
    <property type="match status" value="1"/>
</dbReference>
<dbReference type="GO" id="GO:0006914">
    <property type="term" value="P:autophagy"/>
    <property type="evidence" value="ECO:0007669"/>
    <property type="project" value="UniProtKB-KW"/>
</dbReference>
<dbReference type="Pfam" id="PF00787">
    <property type="entry name" value="PX"/>
    <property type="match status" value="1"/>
</dbReference>
<dbReference type="PANTHER" id="PTHR46979">
    <property type="entry name" value="SORTING NEXIN-41"/>
    <property type="match status" value="1"/>
</dbReference>